<keyword evidence="1" id="KW-1185">Reference proteome</keyword>
<name>A0A6P5JBH7_PHACI</name>
<dbReference type="PANTHER" id="PTHR34923:SF1">
    <property type="entry name" value="SMALL INTEGRAL MEMBRANE PROTEIN 20"/>
    <property type="match status" value="1"/>
</dbReference>
<dbReference type="RefSeq" id="XP_020831500.1">
    <property type="nucleotide sequence ID" value="XM_020975841.1"/>
</dbReference>
<dbReference type="Proteomes" id="UP000515140">
    <property type="component" value="Unplaced"/>
</dbReference>
<dbReference type="GeneID" id="110200476"/>
<dbReference type="Pfam" id="PF15061">
    <property type="entry name" value="MITRAC7_Phoenixin"/>
    <property type="match status" value="1"/>
</dbReference>
<accession>A0A6P5JBH7</accession>
<proteinExistence type="predicted"/>
<gene>
    <name evidence="2" type="primary">LOC110200476</name>
</gene>
<reference evidence="2" key="1">
    <citation type="submission" date="2025-08" db="UniProtKB">
        <authorList>
            <consortium name="RefSeq"/>
        </authorList>
    </citation>
    <scope>IDENTIFICATION</scope>
    <source>
        <tissue evidence="2">Spleen</tissue>
    </source>
</reference>
<dbReference type="GO" id="GO:0033617">
    <property type="term" value="P:mitochondrial respiratory chain complex IV assembly"/>
    <property type="evidence" value="ECO:0007669"/>
    <property type="project" value="InterPro"/>
</dbReference>
<evidence type="ECO:0000313" key="1">
    <source>
        <dbReference type="Proteomes" id="UP000515140"/>
    </source>
</evidence>
<dbReference type="InParanoid" id="A0A6P5JBH7"/>
<dbReference type="GO" id="GO:0005743">
    <property type="term" value="C:mitochondrial inner membrane"/>
    <property type="evidence" value="ECO:0007669"/>
    <property type="project" value="TreeGrafter"/>
</dbReference>
<evidence type="ECO:0000313" key="2">
    <source>
        <dbReference type="RefSeq" id="XP_020831500.1"/>
    </source>
</evidence>
<dbReference type="KEGG" id="pcw:110200476"/>
<dbReference type="PANTHER" id="PTHR34923">
    <property type="entry name" value="SMALL INTEGRAL MEMBRANE PROTEIN 20"/>
    <property type="match status" value="1"/>
</dbReference>
<dbReference type="AlphaFoldDB" id="A0A6P5JBH7"/>
<protein>
    <submittedName>
        <fullName evidence="2">Small integral membrane protein 20-like</fullName>
    </submittedName>
</protein>
<organism evidence="1 2">
    <name type="scientific">Phascolarctos cinereus</name>
    <name type="common">Koala</name>
    <dbReference type="NCBI Taxonomy" id="38626"/>
    <lineage>
        <taxon>Eukaryota</taxon>
        <taxon>Metazoa</taxon>
        <taxon>Chordata</taxon>
        <taxon>Craniata</taxon>
        <taxon>Vertebrata</taxon>
        <taxon>Euteleostomi</taxon>
        <taxon>Mammalia</taxon>
        <taxon>Metatheria</taxon>
        <taxon>Diprotodontia</taxon>
        <taxon>Phascolarctidae</taxon>
        <taxon>Phascolarctos</taxon>
    </lineage>
</organism>
<sequence length="66" mass="7585">MSRNLRMVILGRFAFLLSSAFCLIYFPHLMLTEEYKLKQAIDRAGIVQADVQPPGLKVWSDPFGRK</sequence>
<dbReference type="InterPro" id="IPR027917">
    <property type="entry name" value="MITRAC7/Phoenixin"/>
</dbReference>